<keyword evidence="3 7" id="KW-0699">rRNA-binding</keyword>
<evidence type="ECO:0000256" key="9">
    <source>
        <dbReference type="RuleBase" id="RU003870"/>
    </source>
</evidence>
<dbReference type="HAMAP" id="MF_01365_B">
    <property type="entry name" value="Ribosomal_uL6_B"/>
    <property type="match status" value="1"/>
</dbReference>
<evidence type="ECO:0000313" key="12">
    <source>
        <dbReference type="Proteomes" id="UP000005096"/>
    </source>
</evidence>
<comment type="function">
    <text evidence="7 9">This protein binds to the 23S rRNA, and is important in its secondary structure. It is located near the subunit interface in the base of the L7/L12 stalk, and near the tRNA binding site of the peptidyltransferase center.</text>
</comment>
<dbReference type="PANTHER" id="PTHR11655">
    <property type="entry name" value="60S/50S RIBOSOMAL PROTEIN L6/L9"/>
    <property type="match status" value="1"/>
</dbReference>
<evidence type="ECO:0000256" key="3">
    <source>
        <dbReference type="ARBA" id="ARBA00022730"/>
    </source>
</evidence>
<evidence type="ECO:0000259" key="10">
    <source>
        <dbReference type="Pfam" id="PF00347"/>
    </source>
</evidence>
<dbReference type="STRING" id="584708.Apau_1627"/>
<feature type="domain" description="Large ribosomal subunit protein uL6 alpha-beta" evidence="10">
    <location>
        <begin position="12"/>
        <end position="82"/>
    </location>
</feature>
<dbReference type="PaxDb" id="584708-Apau_1627"/>
<gene>
    <name evidence="7" type="primary">rplF</name>
    <name evidence="11" type="ORF">Apau_1627</name>
</gene>
<dbReference type="InterPro" id="IPR019906">
    <property type="entry name" value="Ribosomal_uL6_bac-type"/>
</dbReference>
<accession>E3CUS0</accession>
<dbReference type="GO" id="GO:0019843">
    <property type="term" value="F:rRNA binding"/>
    <property type="evidence" value="ECO:0007669"/>
    <property type="project" value="UniProtKB-UniRule"/>
</dbReference>
<evidence type="ECO:0000313" key="11">
    <source>
        <dbReference type="EMBL" id="EFQ24046.1"/>
    </source>
</evidence>
<keyword evidence="4 7" id="KW-0694">RNA-binding</keyword>
<dbReference type="InterPro" id="IPR000702">
    <property type="entry name" value="Ribosomal_uL6-like"/>
</dbReference>
<evidence type="ECO:0000256" key="8">
    <source>
        <dbReference type="RuleBase" id="RU003869"/>
    </source>
</evidence>
<evidence type="ECO:0000256" key="2">
    <source>
        <dbReference type="ARBA" id="ARBA00011838"/>
    </source>
</evidence>
<dbReference type="PROSITE" id="PS00525">
    <property type="entry name" value="RIBOSOMAL_L6_1"/>
    <property type="match status" value="1"/>
</dbReference>
<dbReference type="GO" id="GO:0003735">
    <property type="term" value="F:structural constituent of ribosome"/>
    <property type="evidence" value="ECO:0007669"/>
    <property type="project" value="UniProtKB-UniRule"/>
</dbReference>
<dbReference type="EMBL" id="CM001022">
    <property type="protein sequence ID" value="EFQ24046.1"/>
    <property type="molecule type" value="Genomic_DNA"/>
</dbReference>
<dbReference type="FunFam" id="3.90.930.12:FF:000001">
    <property type="entry name" value="50S ribosomal protein L6"/>
    <property type="match status" value="1"/>
</dbReference>
<feature type="domain" description="Large ribosomal subunit protein uL6 alpha-beta" evidence="10">
    <location>
        <begin position="90"/>
        <end position="164"/>
    </location>
</feature>
<dbReference type="FunFam" id="3.90.930.12:FF:000002">
    <property type="entry name" value="50S ribosomal protein L6"/>
    <property type="match status" value="1"/>
</dbReference>
<dbReference type="Proteomes" id="UP000005096">
    <property type="component" value="Chromosome"/>
</dbReference>
<dbReference type="OrthoDB" id="9805007at2"/>
<sequence length="179" mass="19238">MSRIGRKPIPLPKGVTVTVLDSEVTVKGAKGTLQFRTLPNIQVAVEDSQVLVTRANDDKPVRAAHGMTRAILNNMVVGVSQGFEKQLEIIGVGYRAQMQGKKLVLSLGFSHPVEVDPPAGIELAADGPTKIAVRGVDRQQVGQMAAIIRGYRPPEPYKGKGIRYVGEYVIRKAGKAGSK</sequence>
<dbReference type="NCBIfam" id="TIGR03654">
    <property type="entry name" value="L6_bact"/>
    <property type="match status" value="1"/>
</dbReference>
<dbReference type="InterPro" id="IPR002358">
    <property type="entry name" value="Ribosomal_uL6_CS"/>
</dbReference>
<dbReference type="SUPFAM" id="SSF56053">
    <property type="entry name" value="Ribosomal protein L6"/>
    <property type="match status" value="2"/>
</dbReference>
<proteinExistence type="inferred from homology"/>
<reference evidence="11 12" key="1">
    <citation type="journal article" date="2010" name="Stand. Genomic Sci.">
        <title>Non-contiguous finished genome sequence of Aminomonas paucivorans type strain (GLU-3).</title>
        <authorList>
            <person name="Pitluck S."/>
            <person name="Yasawong M."/>
            <person name="Held B."/>
            <person name="Lapidus A."/>
            <person name="Nolan M."/>
            <person name="Copeland A."/>
            <person name="Lucas S."/>
            <person name="Del Rio T.G."/>
            <person name="Tice H."/>
            <person name="Cheng J.F."/>
            <person name="Chertkov O."/>
            <person name="Goodwin L."/>
            <person name="Tapia R."/>
            <person name="Han C."/>
            <person name="Liolios K."/>
            <person name="Ivanova N."/>
            <person name="Mavromatis K."/>
            <person name="Ovchinnikova G."/>
            <person name="Pati A."/>
            <person name="Chen A."/>
            <person name="Palaniappan K."/>
            <person name="Land M."/>
            <person name="Hauser L."/>
            <person name="Chang Y.J."/>
            <person name="Jeffries C.D."/>
            <person name="Pukall R."/>
            <person name="Spring S."/>
            <person name="Rohde M."/>
            <person name="Sikorski J."/>
            <person name="Goker M."/>
            <person name="Woyke T."/>
            <person name="Bristow J."/>
            <person name="Eisen J.A."/>
            <person name="Markowitz V."/>
            <person name="Hugenholtz P."/>
            <person name="Kyrpides N.C."/>
            <person name="Klenk H.P."/>
        </authorList>
    </citation>
    <scope>NUCLEOTIDE SEQUENCE [LARGE SCALE GENOMIC DNA]</scope>
    <source>
        <strain evidence="11 12">DSM 12260</strain>
    </source>
</reference>
<dbReference type="Pfam" id="PF00347">
    <property type="entry name" value="Ribosomal_L6"/>
    <property type="match status" value="2"/>
</dbReference>
<dbReference type="PIRSF" id="PIRSF002162">
    <property type="entry name" value="Ribosomal_L6"/>
    <property type="match status" value="1"/>
</dbReference>
<dbReference type="RefSeq" id="WP_006301265.1">
    <property type="nucleotide sequence ID" value="NZ_CM001022.1"/>
</dbReference>
<dbReference type="Gene3D" id="3.90.930.12">
    <property type="entry name" value="Ribosomal protein L6, alpha-beta domain"/>
    <property type="match status" value="2"/>
</dbReference>
<protein>
    <recommendedName>
        <fullName evidence="7">Large ribosomal subunit protein uL6</fullName>
    </recommendedName>
</protein>
<keyword evidence="5 7" id="KW-0689">Ribosomal protein</keyword>
<evidence type="ECO:0000256" key="5">
    <source>
        <dbReference type="ARBA" id="ARBA00022980"/>
    </source>
</evidence>
<dbReference type="InterPro" id="IPR036789">
    <property type="entry name" value="Ribosomal_uL6-like_a/b-dom_sf"/>
</dbReference>
<dbReference type="GO" id="GO:0002181">
    <property type="term" value="P:cytoplasmic translation"/>
    <property type="evidence" value="ECO:0007669"/>
    <property type="project" value="TreeGrafter"/>
</dbReference>
<dbReference type="InterPro" id="IPR020040">
    <property type="entry name" value="Ribosomal_uL6_a/b-dom"/>
</dbReference>
<dbReference type="PRINTS" id="PR00059">
    <property type="entry name" value="RIBOSOMALL6"/>
</dbReference>
<organism evidence="11 12">
    <name type="scientific">Aminomonas paucivorans DSM 12260</name>
    <dbReference type="NCBI Taxonomy" id="584708"/>
    <lineage>
        <taxon>Bacteria</taxon>
        <taxon>Thermotogati</taxon>
        <taxon>Synergistota</taxon>
        <taxon>Synergistia</taxon>
        <taxon>Synergistales</taxon>
        <taxon>Synergistaceae</taxon>
        <taxon>Aminomonas</taxon>
    </lineage>
</organism>
<dbReference type="PANTHER" id="PTHR11655:SF14">
    <property type="entry name" value="LARGE RIBOSOMAL SUBUNIT PROTEIN UL6M"/>
    <property type="match status" value="1"/>
</dbReference>
<evidence type="ECO:0000256" key="4">
    <source>
        <dbReference type="ARBA" id="ARBA00022884"/>
    </source>
</evidence>
<keyword evidence="12" id="KW-1185">Reference proteome</keyword>
<dbReference type="AlphaFoldDB" id="E3CUS0"/>
<comment type="similarity">
    <text evidence="1 7 8">Belongs to the universal ribosomal protein uL6 family.</text>
</comment>
<dbReference type="HOGENOM" id="CLU_065464_1_2_0"/>
<name>E3CUS0_9BACT</name>
<dbReference type="GO" id="GO:0022625">
    <property type="term" value="C:cytosolic large ribosomal subunit"/>
    <property type="evidence" value="ECO:0007669"/>
    <property type="project" value="UniProtKB-UniRule"/>
</dbReference>
<evidence type="ECO:0000256" key="1">
    <source>
        <dbReference type="ARBA" id="ARBA00009356"/>
    </source>
</evidence>
<keyword evidence="6 7" id="KW-0687">Ribonucleoprotein</keyword>
<dbReference type="eggNOG" id="COG0097">
    <property type="taxonomic scope" value="Bacteria"/>
</dbReference>
<evidence type="ECO:0000256" key="7">
    <source>
        <dbReference type="HAMAP-Rule" id="MF_01365"/>
    </source>
</evidence>
<comment type="subunit">
    <text evidence="2 7">Part of the 50S ribosomal subunit.</text>
</comment>
<evidence type="ECO:0000256" key="6">
    <source>
        <dbReference type="ARBA" id="ARBA00023274"/>
    </source>
</evidence>